<protein>
    <submittedName>
        <fullName evidence="2">Uncharacterized protein</fullName>
    </submittedName>
</protein>
<feature type="region of interest" description="Disordered" evidence="1">
    <location>
        <begin position="94"/>
        <end position="130"/>
    </location>
</feature>
<evidence type="ECO:0000313" key="2">
    <source>
        <dbReference type="EMBL" id="PWO00762.1"/>
    </source>
</evidence>
<accession>A0A316ZGW8</accession>
<gene>
    <name evidence="2" type="ORF">FA09DRAFT_336167</name>
</gene>
<dbReference type="AlphaFoldDB" id="A0A316ZGW8"/>
<reference evidence="2 3" key="1">
    <citation type="journal article" date="2018" name="Mol. Biol. Evol.">
        <title>Broad Genomic Sampling Reveals a Smut Pathogenic Ancestry of the Fungal Clade Ustilaginomycotina.</title>
        <authorList>
            <person name="Kijpornyongpan T."/>
            <person name="Mondo S.J."/>
            <person name="Barry K."/>
            <person name="Sandor L."/>
            <person name="Lee J."/>
            <person name="Lipzen A."/>
            <person name="Pangilinan J."/>
            <person name="LaButti K."/>
            <person name="Hainaut M."/>
            <person name="Henrissat B."/>
            <person name="Grigoriev I.V."/>
            <person name="Spatafora J.W."/>
            <person name="Aime M.C."/>
        </authorList>
    </citation>
    <scope>NUCLEOTIDE SEQUENCE [LARGE SCALE GENOMIC DNA]</scope>
    <source>
        <strain evidence="2 3">MCA 4186</strain>
    </source>
</reference>
<dbReference type="RefSeq" id="XP_025601040.1">
    <property type="nucleotide sequence ID" value="XM_025743850.1"/>
</dbReference>
<dbReference type="Proteomes" id="UP000245946">
    <property type="component" value="Unassembled WGS sequence"/>
</dbReference>
<dbReference type="EMBL" id="KZ819284">
    <property type="protein sequence ID" value="PWO00762.1"/>
    <property type="molecule type" value="Genomic_DNA"/>
</dbReference>
<sequence>MSHLTLSVKPSTPKTILTVTMSWSASSFSLASDVQRSGSFFVLATVYIWSHICERDVLEEFGLFESSGPAAHARCESPPPASIVELEELQAADSAAGNDAAPTSEQQGVSVAEHSVPSQDSECDGNMGAASGHAVPVPASRLGQRLATLDRQYLKKAGVRRLKEYIELAAQEGCRIQWLHGERVGTI</sequence>
<name>A0A316ZGW8_9BASI</name>
<keyword evidence="3" id="KW-1185">Reference proteome</keyword>
<organism evidence="2 3">
    <name type="scientific">Tilletiopsis washingtonensis</name>
    <dbReference type="NCBI Taxonomy" id="58919"/>
    <lineage>
        <taxon>Eukaryota</taxon>
        <taxon>Fungi</taxon>
        <taxon>Dikarya</taxon>
        <taxon>Basidiomycota</taxon>
        <taxon>Ustilaginomycotina</taxon>
        <taxon>Exobasidiomycetes</taxon>
        <taxon>Entylomatales</taxon>
        <taxon>Entylomatales incertae sedis</taxon>
        <taxon>Tilletiopsis</taxon>
    </lineage>
</organism>
<evidence type="ECO:0000313" key="3">
    <source>
        <dbReference type="Proteomes" id="UP000245946"/>
    </source>
</evidence>
<proteinExistence type="predicted"/>
<dbReference type="GeneID" id="37271394"/>
<evidence type="ECO:0000256" key="1">
    <source>
        <dbReference type="SAM" id="MobiDB-lite"/>
    </source>
</evidence>